<evidence type="ECO:0000256" key="1">
    <source>
        <dbReference type="ARBA" id="ARBA00006962"/>
    </source>
</evidence>
<gene>
    <name evidence="6" type="ORF">CFN78_07850</name>
</gene>
<dbReference type="InterPro" id="IPR048284">
    <property type="entry name" value="EryCIII-like_N"/>
</dbReference>
<dbReference type="GO" id="GO:0008194">
    <property type="term" value="F:UDP-glycosyltransferase activity"/>
    <property type="evidence" value="ECO:0007669"/>
    <property type="project" value="InterPro"/>
</dbReference>
<name>A0A263D9V6_9PSEU</name>
<keyword evidence="2" id="KW-0328">Glycosyltransferase</keyword>
<dbReference type="AlphaFoldDB" id="A0A263D9V6"/>
<dbReference type="InParanoid" id="A0A263D9V6"/>
<dbReference type="PANTHER" id="PTHR48050:SF13">
    <property type="entry name" value="STEROL 3-BETA-GLUCOSYLTRANSFERASE UGT80A2"/>
    <property type="match status" value="1"/>
</dbReference>
<dbReference type="RefSeq" id="WP_094861912.1">
    <property type="nucleotide sequence ID" value="NZ_NKYE01000003.1"/>
</dbReference>
<feature type="domain" description="Erythromycin biosynthesis protein CIII-like C-terminal" evidence="4">
    <location>
        <begin position="269"/>
        <end position="409"/>
    </location>
</feature>
<keyword evidence="7" id="KW-1185">Reference proteome</keyword>
<comment type="caution">
    <text evidence="6">The sequence shown here is derived from an EMBL/GenBank/DDBJ whole genome shotgun (WGS) entry which is preliminary data.</text>
</comment>
<dbReference type="Gene3D" id="3.40.50.2000">
    <property type="entry name" value="Glycogen Phosphorylase B"/>
    <property type="match status" value="2"/>
</dbReference>
<accession>A0A263D9V6</accession>
<dbReference type="Proteomes" id="UP000242444">
    <property type="component" value="Unassembled WGS sequence"/>
</dbReference>
<dbReference type="CDD" id="cd03784">
    <property type="entry name" value="GT1_Gtf-like"/>
    <property type="match status" value="1"/>
</dbReference>
<dbReference type="Pfam" id="PF21036">
    <property type="entry name" value="EryCIII-like_N"/>
    <property type="match status" value="1"/>
</dbReference>
<proteinExistence type="inferred from homology"/>
<evidence type="ECO:0000313" key="6">
    <source>
        <dbReference type="EMBL" id="OZM74155.1"/>
    </source>
</evidence>
<dbReference type="OrthoDB" id="5488434at2"/>
<evidence type="ECO:0000256" key="2">
    <source>
        <dbReference type="ARBA" id="ARBA00022676"/>
    </source>
</evidence>
<dbReference type="PANTHER" id="PTHR48050">
    <property type="entry name" value="STEROL 3-BETA-GLUCOSYLTRANSFERASE"/>
    <property type="match status" value="1"/>
</dbReference>
<dbReference type="EMBL" id="NKYE01000003">
    <property type="protein sequence ID" value="OZM74155.1"/>
    <property type="molecule type" value="Genomic_DNA"/>
</dbReference>
<evidence type="ECO:0000256" key="3">
    <source>
        <dbReference type="ARBA" id="ARBA00022679"/>
    </source>
</evidence>
<dbReference type="InterPro" id="IPR002213">
    <property type="entry name" value="UDP_glucos_trans"/>
</dbReference>
<dbReference type="Pfam" id="PF06722">
    <property type="entry name" value="EryCIII-like_C"/>
    <property type="match status" value="1"/>
</dbReference>
<sequence>MRVLFSIFPNRAHLYPVVPLAWALQNQGHEVRIAAHPEMNDTIARTGLTALPFGDTEEMRWASQLNTDPDKVRELTELINSLSLRCVPGEPWHDQWLGVIATLSASVPALDGLIECCRQWEPDLVLWDPLFASAPVAARVCGAAHARLLWGQDNIGWMWERFVERDPRTTPEAVAGTVDWLFAPMLEGRGLEFEPELMTGQWTVDPRPDRWRAPTSFDRLPMRWVPFNGGGHVEDWVRQPPSRPRVLLSLGVGGRGRQLSERSGRSWNEIVGRLSELDIELVVTMAADDVAGEPPANVRVVEYVPLTQVLPSCSAVIHHGGDGTALAAGVHGVPQVVAPVPLWCEERVAEHIADQGAGLVVPPDSATGDALADAVSRVLGEPRFAAGAGAFQKEIECQPAPHEVVPALEQRVTRYRR</sequence>
<protein>
    <submittedName>
        <fullName evidence="6">Uncharacterized protein</fullName>
    </submittedName>
</protein>
<reference evidence="6 7" key="1">
    <citation type="submission" date="2017-07" db="EMBL/GenBank/DDBJ databases">
        <title>Amycolatopsis antarcticus sp. nov., isolated from the surface of an Antarcticus brown macroalga.</title>
        <authorList>
            <person name="Wang J."/>
            <person name="Leiva S."/>
            <person name="Huang J."/>
            <person name="Huang Y."/>
        </authorList>
    </citation>
    <scope>NUCLEOTIDE SEQUENCE [LARGE SCALE GENOMIC DNA]</scope>
    <source>
        <strain evidence="6 7">AU-G6</strain>
    </source>
</reference>
<evidence type="ECO:0000313" key="7">
    <source>
        <dbReference type="Proteomes" id="UP000242444"/>
    </source>
</evidence>
<organism evidence="6 7">
    <name type="scientific">Amycolatopsis antarctica</name>
    <dbReference type="NCBI Taxonomy" id="1854586"/>
    <lineage>
        <taxon>Bacteria</taxon>
        <taxon>Bacillati</taxon>
        <taxon>Actinomycetota</taxon>
        <taxon>Actinomycetes</taxon>
        <taxon>Pseudonocardiales</taxon>
        <taxon>Pseudonocardiaceae</taxon>
        <taxon>Amycolatopsis</taxon>
    </lineage>
</organism>
<dbReference type="InterPro" id="IPR050426">
    <property type="entry name" value="Glycosyltransferase_28"/>
</dbReference>
<dbReference type="FunCoup" id="A0A263D9V6">
    <property type="interactions" value="9"/>
</dbReference>
<feature type="domain" description="Erythromycin biosynthesis protein CIII-like N-terminal" evidence="5">
    <location>
        <begin position="22"/>
        <end position="251"/>
    </location>
</feature>
<dbReference type="SUPFAM" id="SSF53756">
    <property type="entry name" value="UDP-Glycosyltransferase/glycogen phosphorylase"/>
    <property type="match status" value="1"/>
</dbReference>
<evidence type="ECO:0000259" key="5">
    <source>
        <dbReference type="Pfam" id="PF21036"/>
    </source>
</evidence>
<keyword evidence="3" id="KW-0808">Transferase</keyword>
<dbReference type="GO" id="GO:0016758">
    <property type="term" value="F:hexosyltransferase activity"/>
    <property type="evidence" value="ECO:0007669"/>
    <property type="project" value="UniProtKB-ARBA"/>
</dbReference>
<evidence type="ECO:0000259" key="4">
    <source>
        <dbReference type="Pfam" id="PF06722"/>
    </source>
</evidence>
<dbReference type="GO" id="GO:0017000">
    <property type="term" value="P:antibiotic biosynthetic process"/>
    <property type="evidence" value="ECO:0007669"/>
    <property type="project" value="UniProtKB-ARBA"/>
</dbReference>
<dbReference type="InterPro" id="IPR010610">
    <property type="entry name" value="EryCIII-like_C"/>
</dbReference>
<comment type="similarity">
    <text evidence="1">Belongs to the glycosyltransferase 28 family.</text>
</comment>